<evidence type="ECO:0000313" key="5">
    <source>
        <dbReference type="EMBL" id="GJT40866.1"/>
    </source>
</evidence>
<dbReference type="Pfam" id="PF13976">
    <property type="entry name" value="gag_pre-integrs"/>
    <property type="match status" value="1"/>
</dbReference>
<feature type="domain" description="Integrase catalytic" evidence="4">
    <location>
        <begin position="217"/>
        <end position="333"/>
    </location>
</feature>
<organism evidence="5 6">
    <name type="scientific">Tanacetum coccineum</name>
    <dbReference type="NCBI Taxonomy" id="301880"/>
    <lineage>
        <taxon>Eukaryota</taxon>
        <taxon>Viridiplantae</taxon>
        <taxon>Streptophyta</taxon>
        <taxon>Embryophyta</taxon>
        <taxon>Tracheophyta</taxon>
        <taxon>Spermatophyta</taxon>
        <taxon>Magnoliopsida</taxon>
        <taxon>eudicotyledons</taxon>
        <taxon>Gunneridae</taxon>
        <taxon>Pentapetalae</taxon>
        <taxon>asterids</taxon>
        <taxon>campanulids</taxon>
        <taxon>Asterales</taxon>
        <taxon>Asteraceae</taxon>
        <taxon>Asteroideae</taxon>
        <taxon>Anthemideae</taxon>
        <taxon>Anthemidinae</taxon>
        <taxon>Tanacetum</taxon>
    </lineage>
</organism>
<dbReference type="InterPro" id="IPR054722">
    <property type="entry name" value="PolX-like_BBD"/>
</dbReference>
<keyword evidence="3" id="KW-0732">Signal</keyword>
<reference evidence="5" key="1">
    <citation type="journal article" date="2022" name="Int. J. Mol. Sci.">
        <title>Draft Genome of Tanacetum Coccineum: Genomic Comparison of Closely Related Tanacetum-Family Plants.</title>
        <authorList>
            <person name="Yamashiro T."/>
            <person name="Shiraishi A."/>
            <person name="Nakayama K."/>
            <person name="Satake H."/>
        </authorList>
    </citation>
    <scope>NUCLEOTIDE SEQUENCE</scope>
</reference>
<protein>
    <submittedName>
        <fullName evidence="5">Retrovirus-related pol polyprotein from transposon TNT 1-94</fullName>
    </submittedName>
</protein>
<dbReference type="InterPro" id="IPR025724">
    <property type="entry name" value="GAG-pre-integrase_dom"/>
</dbReference>
<dbReference type="Proteomes" id="UP001151760">
    <property type="component" value="Unassembled WGS sequence"/>
</dbReference>
<dbReference type="SUPFAM" id="SSF53098">
    <property type="entry name" value="Ribonuclease H-like"/>
    <property type="match status" value="1"/>
</dbReference>
<keyword evidence="1" id="KW-0064">Aspartyl protease</keyword>
<dbReference type="InterPro" id="IPR043502">
    <property type="entry name" value="DNA/RNA_pol_sf"/>
</dbReference>
<dbReference type="InterPro" id="IPR001584">
    <property type="entry name" value="Integrase_cat-core"/>
</dbReference>
<dbReference type="PANTHER" id="PTHR11439:SF483">
    <property type="entry name" value="PEPTIDE SYNTHASE GLIP-LIKE, PUTATIVE (AFU_ORTHOLOGUE AFUA_3G12920)-RELATED"/>
    <property type="match status" value="1"/>
</dbReference>
<evidence type="ECO:0000256" key="1">
    <source>
        <dbReference type="ARBA" id="ARBA00022750"/>
    </source>
</evidence>
<dbReference type="SUPFAM" id="SSF56672">
    <property type="entry name" value="DNA/RNA polymerases"/>
    <property type="match status" value="1"/>
</dbReference>
<dbReference type="InterPro" id="IPR036397">
    <property type="entry name" value="RNaseH_sf"/>
</dbReference>
<reference evidence="5" key="2">
    <citation type="submission" date="2022-01" db="EMBL/GenBank/DDBJ databases">
        <authorList>
            <person name="Yamashiro T."/>
            <person name="Shiraishi A."/>
            <person name="Satake H."/>
            <person name="Nakayama K."/>
        </authorList>
    </citation>
    <scope>NUCLEOTIDE SEQUENCE</scope>
</reference>
<comment type="caution">
    <text evidence="5">The sequence shown here is derived from an EMBL/GenBank/DDBJ whole genome shotgun (WGS) entry which is preliminary data.</text>
</comment>
<dbReference type="InterPro" id="IPR013103">
    <property type="entry name" value="RVT_2"/>
</dbReference>
<keyword evidence="6" id="KW-1185">Reference proteome</keyword>
<accession>A0ABQ5DNU5</accession>
<keyword evidence="1" id="KW-0645">Protease</keyword>
<dbReference type="PANTHER" id="PTHR11439">
    <property type="entry name" value="GAG-POL-RELATED RETROTRANSPOSON"/>
    <property type="match status" value="1"/>
</dbReference>
<dbReference type="EMBL" id="BQNB010015510">
    <property type="protein sequence ID" value="GJT40866.1"/>
    <property type="molecule type" value="Genomic_DNA"/>
</dbReference>
<feature type="chain" id="PRO_5047282647" evidence="3">
    <location>
        <begin position="24"/>
        <end position="751"/>
    </location>
</feature>
<dbReference type="CDD" id="cd09272">
    <property type="entry name" value="RNase_HI_RT_Ty1"/>
    <property type="match status" value="1"/>
</dbReference>
<evidence type="ECO:0000259" key="4">
    <source>
        <dbReference type="PROSITE" id="PS50994"/>
    </source>
</evidence>
<keyword evidence="1" id="KW-0378">Hydrolase</keyword>
<proteinExistence type="predicted"/>
<evidence type="ECO:0000256" key="2">
    <source>
        <dbReference type="SAM" id="MobiDB-lite"/>
    </source>
</evidence>
<evidence type="ECO:0000256" key="3">
    <source>
        <dbReference type="SAM" id="SignalP"/>
    </source>
</evidence>
<gene>
    <name evidence="5" type="ORF">Tco_0940731</name>
</gene>
<dbReference type="PROSITE" id="PS50994">
    <property type="entry name" value="INTEGRASE"/>
    <property type="match status" value="1"/>
</dbReference>
<dbReference type="Gene3D" id="3.30.420.10">
    <property type="entry name" value="Ribonuclease H-like superfamily/Ribonuclease H"/>
    <property type="match status" value="1"/>
</dbReference>
<dbReference type="Pfam" id="PF07727">
    <property type="entry name" value="RVT_2"/>
    <property type="match status" value="1"/>
</dbReference>
<dbReference type="InterPro" id="IPR012337">
    <property type="entry name" value="RNaseH-like_sf"/>
</dbReference>
<sequence>MFHRPLILLQIVQLILFIVDSRCTKHMTGNLKLLCNFVEKYLGTVRFGNDQFAQILGYGDLVQGNITINKVYYVEGLNHNLFSVGQFCNADLEVAFQKSTCFVRDLQGNDLLTASPTQAWLWHRRLSHLNFDYINLLSKKDIVIGLPKLKYVKDQLCSSCEVSKAKRSSFKTKVVPSLKGRLNLLHTYLCGPMRVESINGKKYILMIQSNLQAQVITVRTDRDTKFLNKTLHAYFKEEGIEHQTSTPRTPERNGVVERRNRTLVEAARTMLSASKLPLDGENLDKMKEKGDSCILVGYSTQSKGYRASFSNDNWRTSSVNKSSSPTDNSIQQDTPPTTNIQSSTEPTTPSININAEVNIDNLAEAKGYAHEEGVDFEKSFALVARLEAVRILVAYAAHKSFLIYHMDVKTTFLNGPLKEEVYVAQPDGFVDPDHPEKVYRLRKALYGLKKAPRAWYHELSNFLLSKGFNKVTIDPTLFTFEMSLMGEIKLFLGLQIHQSPRGIFINQAKYALEILKKHGMDKCDSVGTSMATKPKLDADLSGKLVDQIDYRSKIMSLMYLTSSRPDIVQAVCYCARYQARPIEKNLKEVKRIFRYLKGTINMGLWYPKDSGFELTAFSDADHAGCIDTRKKAEYVALSTSCAQVMWMMTQLKDYGYNYNKIPFYCDSHSAIAISCNPVQHSRTKHIHTRYHFIKEQVENGIIELYFVRTEYQLADMFTKALPEESFQYLVRRIGMRCLTLAELEVLTNKSA</sequence>
<feature type="region of interest" description="Disordered" evidence="2">
    <location>
        <begin position="309"/>
        <end position="350"/>
    </location>
</feature>
<dbReference type="Pfam" id="PF22936">
    <property type="entry name" value="Pol_BBD"/>
    <property type="match status" value="1"/>
</dbReference>
<feature type="signal peptide" evidence="3">
    <location>
        <begin position="1"/>
        <end position="23"/>
    </location>
</feature>
<evidence type="ECO:0000313" key="6">
    <source>
        <dbReference type="Proteomes" id="UP001151760"/>
    </source>
</evidence>
<name>A0ABQ5DNU5_9ASTR</name>